<protein>
    <recommendedName>
        <fullName evidence="3">30S ribosomal protein S23</fullName>
    </recommendedName>
</protein>
<name>A0A564ZHU8_9BACT</name>
<evidence type="ECO:0000313" key="1">
    <source>
        <dbReference type="EMBL" id="VUZ84920.1"/>
    </source>
</evidence>
<dbReference type="SUPFAM" id="SSF158446">
    <property type="entry name" value="IVS-encoded protein-like"/>
    <property type="match status" value="1"/>
</dbReference>
<keyword evidence="2" id="KW-1185">Reference proteome</keyword>
<evidence type="ECO:0000313" key="2">
    <source>
        <dbReference type="Proteomes" id="UP000334340"/>
    </source>
</evidence>
<dbReference type="NCBIfam" id="TIGR02436">
    <property type="entry name" value="four helix bundle protein"/>
    <property type="match status" value="1"/>
</dbReference>
<organism evidence="1 2">
    <name type="scientific">Candidatus Methylomirabilis lanthanidiphila</name>
    <dbReference type="NCBI Taxonomy" id="2211376"/>
    <lineage>
        <taxon>Bacteria</taxon>
        <taxon>Candidatus Methylomirabilota</taxon>
        <taxon>Candidatus Methylomirabilia</taxon>
        <taxon>Candidatus Methylomirabilales</taxon>
        <taxon>Candidatus Methylomirabilaceae</taxon>
        <taxon>Candidatus Methylomirabilis</taxon>
    </lineage>
</organism>
<sequence length="126" mass="14209">MLNSFKELTVWQNAYQLTLEVYRIACTFPSSEQYGLASQMKRAAVSIPSNIAEGYKRRSRKEYLQFLSIANGSTGELETQLLISKDLGFLDIEDFQRVSKLSEEISKGLGNLMKALKVPRSPNPSQ</sequence>
<dbReference type="InterPro" id="IPR012657">
    <property type="entry name" value="23S_rRNA-intervening_sequence"/>
</dbReference>
<dbReference type="InterPro" id="IPR036583">
    <property type="entry name" value="23S_rRNA_IVS_sf"/>
</dbReference>
<accession>A0A564ZHU8</accession>
<proteinExistence type="predicted"/>
<dbReference type="Proteomes" id="UP000334340">
    <property type="component" value="Unassembled WGS sequence"/>
</dbReference>
<dbReference type="Gene3D" id="1.20.1440.60">
    <property type="entry name" value="23S rRNA-intervening sequence"/>
    <property type="match status" value="1"/>
</dbReference>
<gene>
    <name evidence="1" type="ORF">MELA_01295</name>
</gene>
<dbReference type="EMBL" id="CABIKM010000021">
    <property type="protein sequence ID" value="VUZ84920.1"/>
    <property type="molecule type" value="Genomic_DNA"/>
</dbReference>
<dbReference type="PANTHER" id="PTHR38471">
    <property type="entry name" value="FOUR HELIX BUNDLE PROTEIN"/>
    <property type="match status" value="1"/>
</dbReference>
<dbReference type="Pfam" id="PF05635">
    <property type="entry name" value="23S_rRNA_IVP"/>
    <property type="match status" value="1"/>
</dbReference>
<reference evidence="1 2" key="1">
    <citation type="submission" date="2019-07" db="EMBL/GenBank/DDBJ databases">
        <authorList>
            <person name="Cremers G."/>
        </authorList>
    </citation>
    <scope>NUCLEOTIDE SEQUENCE [LARGE SCALE GENOMIC DNA]</scope>
</reference>
<dbReference type="PANTHER" id="PTHR38471:SF2">
    <property type="entry name" value="FOUR HELIX BUNDLE PROTEIN"/>
    <property type="match status" value="1"/>
</dbReference>
<evidence type="ECO:0008006" key="3">
    <source>
        <dbReference type="Google" id="ProtNLM"/>
    </source>
</evidence>
<dbReference type="AlphaFoldDB" id="A0A564ZHU8"/>
<dbReference type="CDD" id="cd16377">
    <property type="entry name" value="23S_rRNA_IVP_like"/>
    <property type="match status" value="1"/>
</dbReference>